<dbReference type="EnsemblPlants" id="OB01G27820.1">
    <property type="protein sequence ID" value="OB01G27820.1"/>
    <property type="gene ID" value="OB01G27820"/>
</dbReference>
<organism evidence="1">
    <name type="scientific">Oryza brachyantha</name>
    <name type="common">malo sina</name>
    <dbReference type="NCBI Taxonomy" id="4533"/>
    <lineage>
        <taxon>Eukaryota</taxon>
        <taxon>Viridiplantae</taxon>
        <taxon>Streptophyta</taxon>
        <taxon>Embryophyta</taxon>
        <taxon>Tracheophyta</taxon>
        <taxon>Spermatophyta</taxon>
        <taxon>Magnoliopsida</taxon>
        <taxon>Liliopsida</taxon>
        <taxon>Poales</taxon>
        <taxon>Poaceae</taxon>
        <taxon>BOP clade</taxon>
        <taxon>Oryzoideae</taxon>
        <taxon>Oryzeae</taxon>
        <taxon>Oryzinae</taxon>
        <taxon>Oryza</taxon>
    </lineage>
</organism>
<sequence>MASRFLEDEYSENVLLYSLSTHKTIKVCVPTMKGRCDAASGSGHLVGVDKDDDLSAVLVNPLTEKTTLLPRLSEFFHNNGALSRPEFYSKPKFVKKIRK</sequence>
<protein>
    <submittedName>
        <fullName evidence="1">Uncharacterized protein</fullName>
    </submittedName>
</protein>
<evidence type="ECO:0000313" key="2">
    <source>
        <dbReference type="Proteomes" id="UP000006038"/>
    </source>
</evidence>
<accession>J3L0M6</accession>
<keyword evidence="2" id="KW-1185">Reference proteome</keyword>
<dbReference type="Gramene" id="OB01G27820.1">
    <property type="protein sequence ID" value="OB01G27820.1"/>
    <property type="gene ID" value="OB01G27820"/>
</dbReference>
<proteinExistence type="predicted"/>
<name>J3L0M6_ORYBR</name>
<reference evidence="1" key="2">
    <citation type="submission" date="2013-04" db="UniProtKB">
        <authorList>
            <consortium name="EnsemblPlants"/>
        </authorList>
    </citation>
    <scope>IDENTIFICATION</scope>
</reference>
<dbReference type="HOGENOM" id="CLU_2324109_0_0_1"/>
<reference evidence="1" key="1">
    <citation type="journal article" date="2013" name="Nat. Commun.">
        <title>Whole-genome sequencing of Oryza brachyantha reveals mechanisms underlying Oryza genome evolution.</title>
        <authorList>
            <person name="Chen J."/>
            <person name="Huang Q."/>
            <person name="Gao D."/>
            <person name="Wang J."/>
            <person name="Lang Y."/>
            <person name="Liu T."/>
            <person name="Li B."/>
            <person name="Bai Z."/>
            <person name="Luis Goicoechea J."/>
            <person name="Liang C."/>
            <person name="Chen C."/>
            <person name="Zhang W."/>
            <person name="Sun S."/>
            <person name="Liao Y."/>
            <person name="Zhang X."/>
            <person name="Yang L."/>
            <person name="Song C."/>
            <person name="Wang M."/>
            <person name="Shi J."/>
            <person name="Liu G."/>
            <person name="Liu J."/>
            <person name="Zhou H."/>
            <person name="Zhou W."/>
            <person name="Yu Q."/>
            <person name="An N."/>
            <person name="Chen Y."/>
            <person name="Cai Q."/>
            <person name="Wang B."/>
            <person name="Liu B."/>
            <person name="Min J."/>
            <person name="Huang Y."/>
            <person name="Wu H."/>
            <person name="Li Z."/>
            <person name="Zhang Y."/>
            <person name="Yin Y."/>
            <person name="Song W."/>
            <person name="Jiang J."/>
            <person name="Jackson S.A."/>
            <person name="Wing R.A."/>
            <person name="Wang J."/>
            <person name="Chen M."/>
        </authorList>
    </citation>
    <scope>NUCLEOTIDE SEQUENCE [LARGE SCALE GENOMIC DNA]</scope>
    <source>
        <strain evidence="1">cv. IRGC 101232</strain>
    </source>
</reference>
<dbReference type="AlphaFoldDB" id="J3L0M6"/>
<evidence type="ECO:0000313" key="1">
    <source>
        <dbReference type="EnsemblPlants" id="OB01G27820.1"/>
    </source>
</evidence>
<dbReference type="Proteomes" id="UP000006038">
    <property type="component" value="Chromosome 1"/>
</dbReference>